<keyword evidence="2" id="KW-1185">Reference proteome</keyword>
<dbReference type="EMBL" id="MU794991">
    <property type="protein sequence ID" value="KAJ3813504.1"/>
    <property type="molecule type" value="Genomic_DNA"/>
</dbReference>
<dbReference type="Proteomes" id="UP001163835">
    <property type="component" value="Unassembled WGS sequence"/>
</dbReference>
<accession>A0ACC1U8V2</accession>
<gene>
    <name evidence="1" type="ORF">F5876DRAFT_34957</name>
</gene>
<comment type="caution">
    <text evidence="1">The sequence shown here is derived from an EMBL/GenBank/DDBJ whole genome shotgun (WGS) entry which is preliminary data.</text>
</comment>
<sequence>MSDLERELERLRPSNFPVDRRILNDNELWWSGHFEYLKEHGYMMRPRYRPGWKPSFKAGILAALASEDGQNMLHPFVMDALRISDSYMVAMKKVKVSTGEENIASFFSNKEHNTNSRNHCIRVLEVLPVPGNDDEKILVMPWLRNVMDPRFRTIGEAIQFFKEMIEVCLLLLSQLSSNDHEPSGNNLGMDANSMYTRQYHPIEQKKRYNWSGRALHHSRTRCPPKYYFIDFGRSETYDSSEPRPLEYALKSGGYTPPEGDADIPCDPFATDVYILGTMIRTSFLDGDVNRSRPGVHGFEFLRPLVNDMISDDPSNRPTMNEVASRFSTIVGKLRWWKLRSRAVQKDEFLTTPFRALYHLFWSASMMFLLKPAIPALLDKAGNSHVSLVYSLAYTSVASFYWHQLLLKLSNYCKNVAVAEGRHSSEIIEQRLVRDPPSLSIRVIKAQVSTCDAGDIIIASVCDSEGADTMNRFSGVLQFAADDLCGKFFTVCGSPPLSKAKFAPLFPSSSSDLYALDENELWWIGHFEYLKEHGYMMRPRYRPGWKPSYKPGILEPLFSEDGQSMLHPYVMDALRISDSYMVAMKRVKGSTGEENIASFFSNKEHNTNPRNRCIRVLEVLPIPGNDNEKIIVMPWLRKVMDPRFRTIGEQSEKLFRLSFSRDCARNNMGMDANPMFTRQYHPIKPKKRHNWSARALHHSRTRCPPTYFLIDFGQSRMYNPSEPRPSEYALKSGGYTPPEGDADIPCDPFATDVYILGTMIRTSFLDGDSNSYKPGVHGFEFLRPLVNDMIADDPSSRPTMTEVASRFSDVVGELPWWKLRSRAVQKDEFFATPFRAVYHLFWTASMMLLLKPAIPSPKFLHQRSRSS</sequence>
<reference evidence="1" key="1">
    <citation type="submission" date="2022-09" db="EMBL/GenBank/DDBJ databases">
        <title>A Global Phylogenomic Analysis of the Shiitake Genus Lentinula.</title>
        <authorList>
            <consortium name="DOE Joint Genome Institute"/>
            <person name="Sierra-Patev S."/>
            <person name="Min B."/>
            <person name="Naranjo-Ortiz M."/>
            <person name="Looney B."/>
            <person name="Konkel Z."/>
            <person name="Slot J.C."/>
            <person name="Sakamoto Y."/>
            <person name="Steenwyk J.L."/>
            <person name="Rokas A."/>
            <person name="Carro J."/>
            <person name="Camarero S."/>
            <person name="Ferreira P."/>
            <person name="Molpeceres G."/>
            <person name="Ruiz-Duenas F.J."/>
            <person name="Serrano A."/>
            <person name="Henrissat B."/>
            <person name="Drula E."/>
            <person name="Hughes K.W."/>
            <person name="Mata J.L."/>
            <person name="Ishikawa N.K."/>
            <person name="Vargas-Isla R."/>
            <person name="Ushijima S."/>
            <person name="Smith C.A."/>
            <person name="Ahrendt S."/>
            <person name="Andreopoulos W."/>
            <person name="He G."/>
            <person name="Labutti K."/>
            <person name="Lipzen A."/>
            <person name="Ng V."/>
            <person name="Riley R."/>
            <person name="Sandor L."/>
            <person name="Barry K."/>
            <person name="Martinez A.T."/>
            <person name="Xiao Y."/>
            <person name="Gibbons J.G."/>
            <person name="Terashima K."/>
            <person name="Grigoriev I.V."/>
            <person name="Hibbett D.S."/>
        </authorList>
    </citation>
    <scope>NUCLEOTIDE SEQUENCE</scope>
    <source>
        <strain evidence="1">TMI1499</strain>
    </source>
</reference>
<organism evidence="1 2">
    <name type="scientific">Lentinula aff. lateritia</name>
    <dbReference type="NCBI Taxonomy" id="2804960"/>
    <lineage>
        <taxon>Eukaryota</taxon>
        <taxon>Fungi</taxon>
        <taxon>Dikarya</taxon>
        <taxon>Basidiomycota</taxon>
        <taxon>Agaricomycotina</taxon>
        <taxon>Agaricomycetes</taxon>
        <taxon>Agaricomycetidae</taxon>
        <taxon>Agaricales</taxon>
        <taxon>Marasmiineae</taxon>
        <taxon>Omphalotaceae</taxon>
        <taxon>Lentinula</taxon>
    </lineage>
</organism>
<protein>
    <submittedName>
        <fullName evidence="1">Uncharacterized protein</fullName>
    </submittedName>
</protein>
<evidence type="ECO:0000313" key="1">
    <source>
        <dbReference type="EMBL" id="KAJ3813504.1"/>
    </source>
</evidence>
<proteinExistence type="predicted"/>
<evidence type="ECO:0000313" key="2">
    <source>
        <dbReference type="Proteomes" id="UP001163835"/>
    </source>
</evidence>
<name>A0ACC1U8V2_9AGAR</name>